<proteinExistence type="predicted"/>
<dbReference type="Proteomes" id="UP000789326">
    <property type="component" value="Unassembled WGS sequence"/>
</dbReference>
<organism evidence="1 2">
    <name type="scientific">Peribacillus simplex</name>
    <dbReference type="NCBI Taxonomy" id="1478"/>
    <lineage>
        <taxon>Bacteria</taxon>
        <taxon>Bacillati</taxon>
        <taxon>Bacillota</taxon>
        <taxon>Bacilli</taxon>
        <taxon>Bacillales</taxon>
        <taxon>Bacillaceae</taxon>
        <taxon>Peribacillus</taxon>
    </lineage>
</organism>
<evidence type="ECO:0000313" key="1">
    <source>
        <dbReference type="EMBL" id="CAH0184536.1"/>
    </source>
</evidence>
<sequence>MIKNHEEFNEILLAKRNSGSETFCFKDRIQFENTKTNEIAKELFLKELGLNLTG</sequence>
<protein>
    <submittedName>
        <fullName evidence="1">Uncharacterized protein</fullName>
    </submittedName>
</protein>
<name>A0A9W4PDK5_9BACI</name>
<evidence type="ECO:0000313" key="2">
    <source>
        <dbReference type="Proteomes" id="UP000789326"/>
    </source>
</evidence>
<accession>A0A9W4PDK5</accession>
<reference evidence="1" key="1">
    <citation type="submission" date="2021-11" db="EMBL/GenBank/DDBJ databases">
        <authorList>
            <person name="Bulgarelli D."/>
        </authorList>
    </citation>
    <scope>NUCLEOTIDE SEQUENCE</scope>
    <source>
        <strain evidence="1">Bi133</strain>
    </source>
</reference>
<dbReference type="RefSeq" id="WP_230301391.1">
    <property type="nucleotide sequence ID" value="NZ_CAKKMG010000014.1"/>
</dbReference>
<comment type="caution">
    <text evidence="1">The sequence shown here is derived from an EMBL/GenBank/DDBJ whole genome shotgun (WGS) entry which is preliminary data.</text>
</comment>
<gene>
    <name evidence="1" type="ORF">SRABI133_01510</name>
</gene>
<dbReference type="EMBL" id="CAKKMG010000014">
    <property type="protein sequence ID" value="CAH0184536.1"/>
    <property type="molecule type" value="Genomic_DNA"/>
</dbReference>
<dbReference type="AlphaFoldDB" id="A0A9W4PDK5"/>